<name>A0ACB8T060_9AGAM</name>
<reference evidence="1" key="1">
    <citation type="submission" date="2021-03" db="EMBL/GenBank/DDBJ databases">
        <authorList>
            <consortium name="DOE Joint Genome Institute"/>
            <person name="Ahrendt S."/>
            <person name="Looney B.P."/>
            <person name="Miyauchi S."/>
            <person name="Morin E."/>
            <person name="Drula E."/>
            <person name="Courty P.E."/>
            <person name="Chicoki N."/>
            <person name="Fauchery L."/>
            <person name="Kohler A."/>
            <person name="Kuo A."/>
            <person name="Labutti K."/>
            <person name="Pangilinan J."/>
            <person name="Lipzen A."/>
            <person name="Riley R."/>
            <person name="Andreopoulos W."/>
            <person name="He G."/>
            <person name="Johnson J."/>
            <person name="Barry K.W."/>
            <person name="Grigoriev I.V."/>
            <person name="Nagy L."/>
            <person name="Hibbett D."/>
            <person name="Henrissat B."/>
            <person name="Matheny P.B."/>
            <person name="Labbe J."/>
            <person name="Martin F."/>
        </authorList>
    </citation>
    <scope>NUCLEOTIDE SEQUENCE</scope>
    <source>
        <strain evidence="1">HHB10654</strain>
    </source>
</reference>
<evidence type="ECO:0000313" key="2">
    <source>
        <dbReference type="Proteomes" id="UP000814140"/>
    </source>
</evidence>
<dbReference type="EMBL" id="MU277211">
    <property type="protein sequence ID" value="KAI0061752.1"/>
    <property type="molecule type" value="Genomic_DNA"/>
</dbReference>
<accession>A0ACB8T060</accession>
<proteinExistence type="predicted"/>
<dbReference type="Proteomes" id="UP000814140">
    <property type="component" value="Unassembled WGS sequence"/>
</dbReference>
<comment type="caution">
    <text evidence="1">The sequence shown here is derived from an EMBL/GenBank/DDBJ whole genome shotgun (WGS) entry which is preliminary data.</text>
</comment>
<gene>
    <name evidence="1" type="ORF">BV25DRAFT_1826487</name>
</gene>
<reference evidence="1" key="2">
    <citation type="journal article" date="2022" name="New Phytol.">
        <title>Evolutionary transition to the ectomycorrhizal habit in the genomes of a hyperdiverse lineage of mushroom-forming fungi.</title>
        <authorList>
            <person name="Looney B."/>
            <person name="Miyauchi S."/>
            <person name="Morin E."/>
            <person name="Drula E."/>
            <person name="Courty P.E."/>
            <person name="Kohler A."/>
            <person name="Kuo A."/>
            <person name="LaButti K."/>
            <person name="Pangilinan J."/>
            <person name="Lipzen A."/>
            <person name="Riley R."/>
            <person name="Andreopoulos W."/>
            <person name="He G."/>
            <person name="Johnson J."/>
            <person name="Nolan M."/>
            <person name="Tritt A."/>
            <person name="Barry K.W."/>
            <person name="Grigoriev I.V."/>
            <person name="Nagy L.G."/>
            <person name="Hibbett D."/>
            <person name="Henrissat B."/>
            <person name="Matheny P.B."/>
            <person name="Labbe J."/>
            <person name="Martin F.M."/>
        </authorList>
    </citation>
    <scope>NUCLEOTIDE SEQUENCE</scope>
    <source>
        <strain evidence="1">HHB10654</strain>
    </source>
</reference>
<sequence length="514" mass="57197">MPNAAVLLDPVTVGSLFLLFVFYLRARWARARLPYPPGPKPLPLIGNLFDFPRVTPWVTYRQMAKQYGDVISLRALGHVVVVLNSVDAARELLEKRGAIYSDRPAVPFLEMMDMDFHLSLSRYPSPWRMRRKLIDRSFRPSATLQYRSVQQTKVKHFLRKLLANPEGFDHHVAHCMGSILLAINYDYDLKDIGDRYTAINEEVSSIASESILPGATIVNNVPFLKYLPGWLPGMEFQARAQRGLILYQEMINVPFLHVKEQWKNGTATRSFTSDNLQVLGDEKEETEIKNAAATLNAAGIETTGSVSTTLFLMLASYPDVQKKAQAELDAVVGRDRLPDWADRPQLPYIQAVCNELTRWQPVTPLGVAHATTEDDIYEGYLIPKGAVVIANSWAILHDPAVYPSPETFMPERHLTADGAVKEDPLLSAAFGFGRRMCPGRHLADSTLWIFVASVIASFQVDKAKDAEGQEIPLDVAYTDGLVSLPKPFKCAIAPRDERAASLVKSSAHPVAASA</sequence>
<organism evidence="1 2">
    <name type="scientific">Artomyces pyxidatus</name>
    <dbReference type="NCBI Taxonomy" id="48021"/>
    <lineage>
        <taxon>Eukaryota</taxon>
        <taxon>Fungi</taxon>
        <taxon>Dikarya</taxon>
        <taxon>Basidiomycota</taxon>
        <taxon>Agaricomycotina</taxon>
        <taxon>Agaricomycetes</taxon>
        <taxon>Russulales</taxon>
        <taxon>Auriscalpiaceae</taxon>
        <taxon>Artomyces</taxon>
    </lineage>
</organism>
<protein>
    <submittedName>
        <fullName evidence="1">Cytochrome P450</fullName>
    </submittedName>
</protein>
<evidence type="ECO:0000313" key="1">
    <source>
        <dbReference type="EMBL" id="KAI0061752.1"/>
    </source>
</evidence>
<keyword evidence="2" id="KW-1185">Reference proteome</keyword>